<dbReference type="CDD" id="cd00165">
    <property type="entry name" value="S4"/>
    <property type="match status" value="1"/>
</dbReference>
<name>B7G3Y8_PHATC</name>
<feature type="non-terminal residue" evidence="6">
    <location>
        <position position="1"/>
    </location>
</feature>
<evidence type="ECO:0000256" key="2">
    <source>
        <dbReference type="ARBA" id="ARBA00023235"/>
    </source>
</evidence>
<dbReference type="Pfam" id="PF00849">
    <property type="entry name" value="PseudoU_synth_2"/>
    <property type="match status" value="1"/>
</dbReference>
<dbReference type="Gene3D" id="3.10.290.10">
    <property type="entry name" value="RNA-binding S4 domain"/>
    <property type="match status" value="1"/>
</dbReference>
<dbReference type="GO" id="GO:0006364">
    <property type="term" value="P:rRNA processing"/>
    <property type="evidence" value="ECO:0007669"/>
    <property type="project" value="UniProtKB-ARBA"/>
</dbReference>
<dbReference type="InterPro" id="IPR020103">
    <property type="entry name" value="PsdUridine_synth_cat_dom_sf"/>
</dbReference>
<gene>
    <name evidence="6" type="ORF">PHATRDRAFT_13855</name>
</gene>
<dbReference type="GO" id="GO:0003723">
    <property type="term" value="F:RNA binding"/>
    <property type="evidence" value="ECO:0007669"/>
    <property type="project" value="UniProtKB-KW"/>
</dbReference>
<dbReference type="OrthoDB" id="440619at2759"/>
<keyword evidence="3" id="KW-0694">RNA-binding</keyword>
<evidence type="ECO:0000259" key="5">
    <source>
        <dbReference type="Pfam" id="PF01479"/>
    </source>
</evidence>
<sequence length="217" mass="24189">SRREADKLIEAGRVSVNDIPVKSKGGFKVVPFHDKITLDGIPVTGTSDATINFDYVKYWKPVGVTCTTDRKIAGNIIDALEEAGFDSSKRIFPVGRLDKETSGLILLTSDGRVPNAVLRGRHKQPKIYQVWVDRPVLAKDVAQLRDGVIITTVAQRDGNRAEPLTARTKSCAVQVLGREKLQLTLVEGRNRQIRKMLGALNYTVKRLHRVQFMELTL</sequence>
<evidence type="ECO:0000259" key="4">
    <source>
        <dbReference type="Pfam" id="PF00849"/>
    </source>
</evidence>
<dbReference type="InterPro" id="IPR006145">
    <property type="entry name" value="PsdUridine_synth_RsuA/RluA"/>
</dbReference>
<dbReference type="GO" id="GO:0001522">
    <property type="term" value="P:pseudouridine synthesis"/>
    <property type="evidence" value="ECO:0007669"/>
    <property type="project" value="InterPro"/>
</dbReference>
<protein>
    <recommendedName>
        <fullName evidence="8">Pseudouridine synthase</fullName>
    </recommendedName>
</protein>
<dbReference type="AlphaFoldDB" id="B7G3Y8"/>
<dbReference type="Gene3D" id="3.30.70.580">
    <property type="entry name" value="Pseudouridine synthase I, catalytic domain, N-terminal subdomain"/>
    <property type="match status" value="1"/>
</dbReference>
<dbReference type="SUPFAM" id="SSF55120">
    <property type="entry name" value="Pseudouridine synthase"/>
    <property type="match status" value="1"/>
</dbReference>
<dbReference type="KEGG" id="pti:PHATRDRAFT_13855"/>
<dbReference type="InterPro" id="IPR042092">
    <property type="entry name" value="PsdUridine_s_RsuA/RluB/E/F_cat"/>
</dbReference>
<dbReference type="NCBIfam" id="TIGR00093">
    <property type="entry name" value="pseudouridine synthase"/>
    <property type="match status" value="1"/>
</dbReference>
<organism evidence="6 7">
    <name type="scientific">Phaeodactylum tricornutum (strain CCAP 1055/1)</name>
    <dbReference type="NCBI Taxonomy" id="556484"/>
    <lineage>
        <taxon>Eukaryota</taxon>
        <taxon>Sar</taxon>
        <taxon>Stramenopiles</taxon>
        <taxon>Ochrophyta</taxon>
        <taxon>Bacillariophyta</taxon>
        <taxon>Bacillariophyceae</taxon>
        <taxon>Bacillariophycidae</taxon>
        <taxon>Naviculales</taxon>
        <taxon>Phaeodactylaceae</taxon>
        <taxon>Phaeodactylum</taxon>
    </lineage>
</organism>
<evidence type="ECO:0000313" key="7">
    <source>
        <dbReference type="Proteomes" id="UP000000759"/>
    </source>
</evidence>
<dbReference type="InterPro" id="IPR002942">
    <property type="entry name" value="S4_RNA-bd"/>
</dbReference>
<dbReference type="Pfam" id="PF01479">
    <property type="entry name" value="S4"/>
    <property type="match status" value="1"/>
</dbReference>
<dbReference type="eggNOG" id="ENOG502S02U">
    <property type="taxonomic scope" value="Eukaryota"/>
</dbReference>
<reference evidence="6 7" key="1">
    <citation type="journal article" date="2008" name="Nature">
        <title>The Phaeodactylum genome reveals the evolutionary history of diatom genomes.</title>
        <authorList>
            <person name="Bowler C."/>
            <person name="Allen A.E."/>
            <person name="Badger J.H."/>
            <person name="Grimwood J."/>
            <person name="Jabbari K."/>
            <person name="Kuo A."/>
            <person name="Maheswari U."/>
            <person name="Martens C."/>
            <person name="Maumus F."/>
            <person name="Otillar R.P."/>
            <person name="Rayko E."/>
            <person name="Salamov A."/>
            <person name="Vandepoele K."/>
            <person name="Beszteri B."/>
            <person name="Gruber A."/>
            <person name="Heijde M."/>
            <person name="Katinka M."/>
            <person name="Mock T."/>
            <person name="Valentin K."/>
            <person name="Verret F."/>
            <person name="Berges J.A."/>
            <person name="Brownlee C."/>
            <person name="Cadoret J.P."/>
            <person name="Chiovitti A."/>
            <person name="Choi C.J."/>
            <person name="Coesel S."/>
            <person name="De Martino A."/>
            <person name="Detter J.C."/>
            <person name="Durkin C."/>
            <person name="Falciatore A."/>
            <person name="Fournet J."/>
            <person name="Haruta M."/>
            <person name="Huysman M.J."/>
            <person name="Jenkins B.D."/>
            <person name="Jiroutova K."/>
            <person name="Jorgensen R.E."/>
            <person name="Joubert Y."/>
            <person name="Kaplan A."/>
            <person name="Kroger N."/>
            <person name="Kroth P.G."/>
            <person name="La Roche J."/>
            <person name="Lindquist E."/>
            <person name="Lommer M."/>
            <person name="Martin-Jezequel V."/>
            <person name="Lopez P.J."/>
            <person name="Lucas S."/>
            <person name="Mangogna M."/>
            <person name="McGinnis K."/>
            <person name="Medlin L.K."/>
            <person name="Montsant A."/>
            <person name="Oudot-Le Secq M.P."/>
            <person name="Napoli C."/>
            <person name="Obornik M."/>
            <person name="Parker M.S."/>
            <person name="Petit J.L."/>
            <person name="Porcel B.M."/>
            <person name="Poulsen N."/>
            <person name="Robison M."/>
            <person name="Rychlewski L."/>
            <person name="Rynearson T.A."/>
            <person name="Schmutz J."/>
            <person name="Shapiro H."/>
            <person name="Siaut M."/>
            <person name="Stanley M."/>
            <person name="Sussman M.R."/>
            <person name="Taylor A.R."/>
            <person name="Vardi A."/>
            <person name="von Dassow P."/>
            <person name="Vyverman W."/>
            <person name="Willis A."/>
            <person name="Wyrwicz L.S."/>
            <person name="Rokhsar D.S."/>
            <person name="Weissenbach J."/>
            <person name="Armbrust E.V."/>
            <person name="Green B.R."/>
            <person name="Van de Peer Y."/>
            <person name="Grigoriev I.V."/>
        </authorList>
    </citation>
    <scope>NUCLEOTIDE SEQUENCE [LARGE SCALE GENOMIC DNA]</scope>
    <source>
        <strain evidence="6 7">CCAP 1055/1</strain>
    </source>
</reference>
<evidence type="ECO:0000256" key="1">
    <source>
        <dbReference type="ARBA" id="ARBA00008348"/>
    </source>
</evidence>
<dbReference type="Gene3D" id="3.30.70.1560">
    <property type="entry name" value="Alpha-L RNA-binding motif"/>
    <property type="match status" value="1"/>
</dbReference>
<dbReference type="Proteomes" id="UP000000759">
    <property type="component" value="Chromosome 13"/>
</dbReference>
<dbReference type="InterPro" id="IPR020094">
    <property type="entry name" value="TruA/RsuA/RluB/E/F_N"/>
</dbReference>
<dbReference type="InterPro" id="IPR050343">
    <property type="entry name" value="RsuA_PseudoU_synthase"/>
</dbReference>
<dbReference type="PROSITE" id="PS50889">
    <property type="entry name" value="S4"/>
    <property type="match status" value="1"/>
</dbReference>
<reference evidence="7" key="2">
    <citation type="submission" date="2008-08" db="EMBL/GenBank/DDBJ databases">
        <authorList>
            <consortium name="Diatom Consortium"/>
            <person name="Grigoriev I."/>
            <person name="Grimwood J."/>
            <person name="Kuo A."/>
            <person name="Otillar R.P."/>
            <person name="Salamov A."/>
            <person name="Detter J.C."/>
            <person name="Lindquist E."/>
            <person name="Shapiro H."/>
            <person name="Lucas S."/>
            <person name="Glavina del Rio T."/>
            <person name="Pitluck S."/>
            <person name="Rokhsar D."/>
            <person name="Bowler C."/>
        </authorList>
    </citation>
    <scope>GENOME REANNOTATION</scope>
    <source>
        <strain evidence="7">CCAP 1055/1</strain>
    </source>
</reference>
<dbReference type="PROSITE" id="PS01149">
    <property type="entry name" value="PSI_RSU"/>
    <property type="match status" value="1"/>
</dbReference>
<dbReference type="EMBL" id="CM000615">
    <property type="protein sequence ID" value="EEC46904.1"/>
    <property type="molecule type" value="Genomic_DNA"/>
</dbReference>
<dbReference type="GO" id="GO:0009982">
    <property type="term" value="F:pseudouridine synthase activity"/>
    <property type="evidence" value="ECO:0007669"/>
    <property type="project" value="InterPro"/>
</dbReference>
<feature type="domain" description="RNA-binding S4" evidence="5">
    <location>
        <begin position="1"/>
        <end position="24"/>
    </location>
</feature>
<keyword evidence="2" id="KW-0413">Isomerase</keyword>
<dbReference type="InterPro" id="IPR036986">
    <property type="entry name" value="S4_RNA-bd_sf"/>
</dbReference>
<evidence type="ECO:0000256" key="3">
    <source>
        <dbReference type="PROSITE-ProRule" id="PRU00182"/>
    </source>
</evidence>
<dbReference type="GeneID" id="7202389"/>
<evidence type="ECO:0008006" key="8">
    <source>
        <dbReference type="Google" id="ProtNLM"/>
    </source>
</evidence>
<keyword evidence="7" id="KW-1185">Reference proteome</keyword>
<comment type="similarity">
    <text evidence="1">Belongs to the pseudouridine synthase RsuA family.</text>
</comment>
<evidence type="ECO:0000313" key="6">
    <source>
        <dbReference type="EMBL" id="EEC46904.1"/>
    </source>
</evidence>
<dbReference type="InterPro" id="IPR000748">
    <property type="entry name" value="PsdUridine_synth_RsuA/RluB/E/F"/>
</dbReference>
<dbReference type="RefSeq" id="XP_002181690.1">
    <property type="nucleotide sequence ID" value="XM_002181654.1"/>
</dbReference>
<dbReference type="InterPro" id="IPR018496">
    <property type="entry name" value="PsdUridine_synth_RsuA/RluB_CS"/>
</dbReference>
<dbReference type="STRING" id="556484.B7G3Y8"/>
<dbReference type="SUPFAM" id="SSF55174">
    <property type="entry name" value="Alpha-L RNA-binding motif"/>
    <property type="match status" value="1"/>
</dbReference>
<dbReference type="InParanoid" id="B7G3Y8"/>
<dbReference type="PANTHER" id="PTHR47683:SF2">
    <property type="entry name" value="RNA-BINDING S4 DOMAIN-CONTAINING PROTEIN"/>
    <property type="match status" value="1"/>
</dbReference>
<proteinExistence type="inferred from homology"/>
<feature type="domain" description="Pseudouridine synthase RsuA/RluA-like" evidence="4">
    <location>
        <begin position="55"/>
        <end position="197"/>
    </location>
</feature>
<accession>B7G3Y8</accession>
<dbReference type="PaxDb" id="2850-Phatr13855"/>
<dbReference type="PANTHER" id="PTHR47683">
    <property type="entry name" value="PSEUDOURIDINE SYNTHASE FAMILY PROTEIN-RELATED"/>
    <property type="match status" value="1"/>
</dbReference>
<dbReference type="HOGENOM" id="CLU_024979_1_2_1"/>
<feature type="non-terminal residue" evidence="6">
    <location>
        <position position="217"/>
    </location>
</feature>